<dbReference type="GO" id="GO:0005765">
    <property type="term" value="C:lysosomal membrane"/>
    <property type="evidence" value="ECO:0007669"/>
    <property type="project" value="UniProtKB-SubCell"/>
</dbReference>
<evidence type="ECO:0000256" key="7">
    <source>
        <dbReference type="ARBA" id="ARBA00023136"/>
    </source>
</evidence>
<evidence type="ECO:0000256" key="9">
    <source>
        <dbReference type="SAM" id="Phobius"/>
    </source>
</evidence>
<comment type="caution">
    <text evidence="11">The sequence shown here is derived from an EMBL/GenBank/DDBJ whole genome shotgun (WGS) entry which is preliminary data.</text>
</comment>
<dbReference type="OrthoDB" id="5599753at2759"/>
<dbReference type="PANTHER" id="PTHR23292:SF6">
    <property type="entry name" value="FI16602P1-RELATED"/>
    <property type="match status" value="1"/>
</dbReference>
<dbReference type="SMART" id="SM00714">
    <property type="entry name" value="LITAF"/>
    <property type="match status" value="1"/>
</dbReference>
<evidence type="ECO:0000313" key="12">
    <source>
        <dbReference type="Proteomes" id="UP000596742"/>
    </source>
</evidence>
<evidence type="ECO:0000256" key="1">
    <source>
        <dbReference type="ARBA" id="ARBA00004414"/>
    </source>
</evidence>
<dbReference type="AlphaFoldDB" id="A0A8B6HRB3"/>
<dbReference type="InterPro" id="IPR006629">
    <property type="entry name" value="LITAF"/>
</dbReference>
<accession>A0A8B6HRB3</accession>
<evidence type="ECO:0000256" key="2">
    <source>
        <dbReference type="ARBA" id="ARBA00004481"/>
    </source>
</evidence>
<evidence type="ECO:0000256" key="4">
    <source>
        <dbReference type="ARBA" id="ARBA00005975"/>
    </source>
</evidence>
<name>A0A8B6HRB3_MYTGA</name>
<evidence type="ECO:0000256" key="3">
    <source>
        <dbReference type="ARBA" id="ARBA00004630"/>
    </source>
</evidence>
<protein>
    <submittedName>
        <fullName evidence="11">Lipopolysaccharide-induced tumor necrosis factor-alpha factor</fullName>
    </submittedName>
</protein>
<evidence type="ECO:0000256" key="6">
    <source>
        <dbReference type="ARBA" id="ARBA00022833"/>
    </source>
</evidence>
<dbReference type="InterPro" id="IPR037519">
    <property type="entry name" value="LITAF_fam"/>
</dbReference>
<feature type="transmembrane region" description="Helical" evidence="9">
    <location>
        <begin position="109"/>
        <end position="131"/>
    </location>
</feature>
<gene>
    <name evidence="11" type="ORF">MGAL_10B070897</name>
</gene>
<comment type="similarity">
    <text evidence="4">Belongs to the CDIP1/LITAF family.</text>
</comment>
<feature type="domain" description="LITAF" evidence="10">
    <location>
        <begin position="71"/>
        <end position="155"/>
    </location>
</feature>
<keyword evidence="7 9" id="KW-0472">Membrane</keyword>
<dbReference type="PANTHER" id="PTHR23292">
    <property type="entry name" value="LIPOPOLYSACCHARIDE-INDUCED TUMOR NECROSIS FACTOR-ALPHA FACTOR"/>
    <property type="match status" value="1"/>
</dbReference>
<dbReference type="PROSITE" id="PS51837">
    <property type="entry name" value="LITAF"/>
    <property type="match status" value="1"/>
</dbReference>
<evidence type="ECO:0000259" key="10">
    <source>
        <dbReference type="PROSITE" id="PS51837"/>
    </source>
</evidence>
<sequence length="287" mass="32703">MDKGSPYPQSQPQQQYGQPPQQYGQPPQQYGQPQNQYGQPPQQYGQPPNQYGQPPAYGGGQQQQTSTVVVGQPQTLVLQQTYRDSPVRTTCPSCNADVMTAISFEVGTMAWVVAGCLCIFGLWLGCCLIPFCVDGCKDVVHTCPNCNHMYKRTPVSIDKLSDRDRTTVSIDSTIISIETEPHIETEPPVSIDRYNYQYRDRTTSQYRQINISIETEPPVSIDRYIISIETATVKDRYNYQYIDRTTSQYKTGTIISIETEPPVSIERYNYQYRDRTTSQYRQIQLSV</sequence>
<dbReference type="GO" id="GO:0031902">
    <property type="term" value="C:late endosome membrane"/>
    <property type="evidence" value="ECO:0007669"/>
    <property type="project" value="UniProtKB-SubCell"/>
</dbReference>
<keyword evidence="9" id="KW-0812">Transmembrane</keyword>
<evidence type="ECO:0000256" key="8">
    <source>
        <dbReference type="SAM" id="MobiDB-lite"/>
    </source>
</evidence>
<dbReference type="Proteomes" id="UP000596742">
    <property type="component" value="Unassembled WGS sequence"/>
</dbReference>
<organism evidence="11 12">
    <name type="scientific">Mytilus galloprovincialis</name>
    <name type="common">Mediterranean mussel</name>
    <dbReference type="NCBI Taxonomy" id="29158"/>
    <lineage>
        <taxon>Eukaryota</taxon>
        <taxon>Metazoa</taxon>
        <taxon>Spiralia</taxon>
        <taxon>Lophotrochozoa</taxon>
        <taxon>Mollusca</taxon>
        <taxon>Bivalvia</taxon>
        <taxon>Autobranchia</taxon>
        <taxon>Pteriomorphia</taxon>
        <taxon>Mytilida</taxon>
        <taxon>Mytiloidea</taxon>
        <taxon>Mytilidae</taxon>
        <taxon>Mytilinae</taxon>
        <taxon>Mytilus</taxon>
    </lineage>
</organism>
<evidence type="ECO:0000256" key="5">
    <source>
        <dbReference type="ARBA" id="ARBA00022723"/>
    </source>
</evidence>
<dbReference type="EMBL" id="UYJE01010427">
    <property type="protein sequence ID" value="VDI83108.1"/>
    <property type="molecule type" value="Genomic_DNA"/>
</dbReference>
<keyword evidence="9" id="KW-1133">Transmembrane helix</keyword>
<keyword evidence="12" id="KW-1185">Reference proteome</keyword>
<evidence type="ECO:0000313" key="11">
    <source>
        <dbReference type="EMBL" id="VDI83108.1"/>
    </source>
</evidence>
<dbReference type="GO" id="GO:0008270">
    <property type="term" value="F:zinc ion binding"/>
    <property type="evidence" value="ECO:0007669"/>
    <property type="project" value="TreeGrafter"/>
</dbReference>
<proteinExistence type="inferred from homology"/>
<reference evidence="11" key="1">
    <citation type="submission" date="2018-11" db="EMBL/GenBank/DDBJ databases">
        <authorList>
            <person name="Alioto T."/>
            <person name="Alioto T."/>
        </authorList>
    </citation>
    <scope>NUCLEOTIDE SEQUENCE</scope>
</reference>
<keyword evidence="5" id="KW-0479">Metal-binding</keyword>
<feature type="region of interest" description="Disordered" evidence="8">
    <location>
        <begin position="1"/>
        <end position="65"/>
    </location>
</feature>
<keyword evidence="6" id="KW-0862">Zinc</keyword>
<dbReference type="Pfam" id="PF10601">
    <property type="entry name" value="zf-LITAF-like"/>
    <property type="match status" value="1"/>
</dbReference>
<comment type="subcellular location">
    <subcellularLocation>
        <location evidence="2">Endosome membrane</location>
        <topology evidence="2">Peripheral membrane protein</topology>
    </subcellularLocation>
    <subcellularLocation>
        <location evidence="1">Late endosome membrane</location>
    </subcellularLocation>
    <subcellularLocation>
        <location evidence="3">Lysosome membrane</location>
        <topology evidence="3">Peripheral membrane protein</topology>
        <orientation evidence="3">Cytoplasmic side</orientation>
    </subcellularLocation>
</comment>